<feature type="region of interest" description="Disordered" evidence="1">
    <location>
        <begin position="286"/>
        <end position="513"/>
    </location>
</feature>
<feature type="compositionally biased region" description="Basic and acidic residues" evidence="1">
    <location>
        <begin position="867"/>
        <end position="878"/>
    </location>
</feature>
<dbReference type="EMBL" id="JAWWNJ010000008">
    <property type="protein sequence ID" value="KAK7050629.1"/>
    <property type="molecule type" value="Genomic_DNA"/>
</dbReference>
<proteinExistence type="predicted"/>
<feature type="compositionally biased region" description="Acidic residues" evidence="1">
    <location>
        <begin position="403"/>
        <end position="415"/>
    </location>
</feature>
<feature type="compositionally biased region" description="Basic residues" evidence="1">
    <location>
        <begin position="452"/>
        <end position="464"/>
    </location>
</feature>
<feature type="compositionally biased region" description="Basic residues" evidence="1">
    <location>
        <begin position="425"/>
        <end position="438"/>
    </location>
</feature>
<name>A0AAW0DDB1_9AGAR</name>
<sequence length="1221" mass="134734">MAITRRAKAEATRAGKPTTRSGGKTTTSTTATKKSAAKSAAGRARTQKKATSKSTDKEPKPPPARKQPRRGKKAKSQNSDDDDDDMDLDKPDEDDTEAEPPQSGSPPPPPPRRHIPTPLETNDDMDVDKPPEHDTDGDQPQTPAPPAAPPRHVQTPSPKPQTPSPEPQTPEPRTSPPLPQTPHSPGPVLFSDAPSPVQPASSPPQVMPESPRRTPDLEFPPSPRIPALPLSPSPKPSHGPRPKQRARVLGMDYNRDENFIISRGGGGGGVWPARREQLANAGLIADRHRFLTNGDDGDDEEEDVGLRSGLQQNTDFEETPVTRSDDEEDQLPGHDLSDDGYLDVQTSPVRRDLRPRPKAKPTPAATAADDESGTSGSDYEETKKNQQAQNRQRLHPRSGTESRDDESDREEEEGEAAAARARASNARRHIVRKSGGKSKKPESSDSDSEGRRTRKPRAKKRTRKSQRDGDSDEENPKAKGKGKGKEKEKDDAPSDDESGEEAGSKGRSGPIPQETLDKLALLDKEYDEKVAELAKECGKSVESVYRCMGDRKRVGSGESPWNVYQAWYAAHHPNQGKFSSGDYTKHVREEFVDALGPDFPTSDRSDFDAVYAQLEHLKIKEWYQDYKAQLILDLRNQGNLRTRVREQMKPIYRLIKVIQEEYGFFLCGSAVDPRGHASFNFGVGDEYLAVKNMRTQEFQSQLEDMEFDFRFVQKQLAADPEEHGAADEERPSRLRQSRQVKPKKRDDQQMQFRALLSAQLYDRCRAADKLEPNQTRGNFAMQWSRTMLETFLPGMMSGSENCMKIVEWDPEDMALSLTEQGDLGVIYDENGRVVVAVRESGAYSKALVDEAHSLGGKKKGKGKGKEKKNEKGKGKADEDAGTDLGDHGEEDELRSHEPPARTAAPTSRSYSAAANDYGAGELGHNTAYATDIPDGGFGFGRGETGGYGNTAPRRYEASYGAGMYGYRHPPLHGDARHTAAPLAPPSEYLPRRSDYPQDDRYPYSGYNGHDYRSNTFFPRHNAAPTDRYDPPAPPPRNNFVPSSAEGQGYGTARSSAPSIPPFTQPPVHATSSSSRPPAPVAPAPAPVRLPRMDFTRLNTKARPAPRRDAEAGPSRKRQTEHGDEAGPASKRSRSDADAPATKKLMVRLIRTNGDDQLEKGMTVEAVELKRVAEQSAADRATAMYDESAQKWRWIPAGTAPVIVGEHNLGRWQRQLEMWNIL</sequence>
<keyword evidence="3" id="KW-1185">Reference proteome</keyword>
<protein>
    <submittedName>
        <fullName evidence="2">Uncharacterized protein</fullName>
    </submittedName>
</protein>
<dbReference type="PRINTS" id="PR01217">
    <property type="entry name" value="PRICHEXTENSN"/>
</dbReference>
<accession>A0AAW0DDB1</accession>
<feature type="region of interest" description="Disordered" evidence="1">
    <location>
        <begin position="975"/>
        <end position="1140"/>
    </location>
</feature>
<feature type="compositionally biased region" description="Basic and acidic residues" evidence="1">
    <location>
        <begin position="127"/>
        <end position="136"/>
    </location>
</feature>
<feature type="compositionally biased region" description="Pro residues" evidence="1">
    <location>
        <begin position="1076"/>
        <end position="1087"/>
    </location>
</feature>
<feature type="compositionally biased region" description="Pro residues" evidence="1">
    <location>
        <begin position="157"/>
        <end position="185"/>
    </location>
</feature>
<evidence type="ECO:0000313" key="3">
    <source>
        <dbReference type="Proteomes" id="UP001362999"/>
    </source>
</evidence>
<gene>
    <name evidence="2" type="ORF">R3P38DRAFT_3174106</name>
</gene>
<feature type="region of interest" description="Disordered" evidence="1">
    <location>
        <begin position="1"/>
        <end position="251"/>
    </location>
</feature>
<evidence type="ECO:0000256" key="1">
    <source>
        <dbReference type="SAM" id="MobiDB-lite"/>
    </source>
</evidence>
<reference evidence="2 3" key="1">
    <citation type="journal article" date="2024" name="J Genomics">
        <title>Draft genome sequencing and assembly of Favolaschia claudopus CIRM-BRFM 2984 isolated from oak limbs.</title>
        <authorList>
            <person name="Navarro D."/>
            <person name="Drula E."/>
            <person name="Chaduli D."/>
            <person name="Cazenave R."/>
            <person name="Ahrendt S."/>
            <person name="Wang J."/>
            <person name="Lipzen A."/>
            <person name="Daum C."/>
            <person name="Barry K."/>
            <person name="Grigoriev I.V."/>
            <person name="Favel A."/>
            <person name="Rosso M.N."/>
            <person name="Martin F."/>
        </authorList>
    </citation>
    <scope>NUCLEOTIDE SEQUENCE [LARGE SCALE GENOMIC DNA]</scope>
    <source>
        <strain evidence="2 3">CIRM-BRFM 2984</strain>
    </source>
</reference>
<feature type="compositionally biased region" description="Basic residues" evidence="1">
    <location>
        <begin position="733"/>
        <end position="743"/>
    </location>
</feature>
<feature type="region of interest" description="Disordered" evidence="1">
    <location>
        <begin position="720"/>
        <end position="748"/>
    </location>
</feature>
<dbReference type="PANTHER" id="PTHR24216">
    <property type="entry name" value="PAXILLIN-RELATED"/>
    <property type="match status" value="1"/>
</dbReference>
<feature type="region of interest" description="Disordered" evidence="1">
    <location>
        <begin position="854"/>
        <end position="911"/>
    </location>
</feature>
<organism evidence="2 3">
    <name type="scientific">Favolaschia claudopus</name>
    <dbReference type="NCBI Taxonomy" id="2862362"/>
    <lineage>
        <taxon>Eukaryota</taxon>
        <taxon>Fungi</taxon>
        <taxon>Dikarya</taxon>
        <taxon>Basidiomycota</taxon>
        <taxon>Agaricomycotina</taxon>
        <taxon>Agaricomycetes</taxon>
        <taxon>Agaricomycetidae</taxon>
        <taxon>Agaricales</taxon>
        <taxon>Marasmiineae</taxon>
        <taxon>Mycenaceae</taxon>
        <taxon>Favolaschia</taxon>
    </lineage>
</organism>
<feature type="compositionally biased region" description="Basic and acidic residues" evidence="1">
    <location>
        <begin position="465"/>
        <end position="492"/>
    </location>
</feature>
<dbReference type="Proteomes" id="UP001362999">
    <property type="component" value="Unassembled WGS sequence"/>
</dbReference>
<feature type="compositionally biased region" description="Basic residues" evidence="1">
    <location>
        <begin position="855"/>
        <end position="866"/>
    </location>
</feature>
<feature type="compositionally biased region" description="Basic and acidic residues" evidence="1">
    <location>
        <begin position="989"/>
        <end position="1001"/>
    </location>
</feature>
<comment type="caution">
    <text evidence="2">The sequence shown here is derived from an EMBL/GenBank/DDBJ whole genome shotgun (WGS) entry which is preliminary data.</text>
</comment>
<feature type="compositionally biased region" description="Basic residues" evidence="1">
    <location>
        <begin position="66"/>
        <end position="75"/>
    </location>
</feature>
<feature type="compositionally biased region" description="Pro residues" evidence="1">
    <location>
        <begin position="218"/>
        <end position="237"/>
    </location>
</feature>
<feature type="compositionally biased region" description="Basic and acidic residues" evidence="1">
    <location>
        <begin position="720"/>
        <end position="732"/>
    </location>
</feature>
<evidence type="ECO:0000313" key="2">
    <source>
        <dbReference type="EMBL" id="KAK7050629.1"/>
    </source>
</evidence>
<dbReference type="PANTHER" id="PTHR24216:SF65">
    <property type="entry name" value="PAXILLIN-LIKE PROTEIN 1"/>
    <property type="match status" value="1"/>
</dbReference>
<feature type="compositionally biased region" description="Acidic residues" evidence="1">
    <location>
        <begin position="79"/>
        <end position="98"/>
    </location>
</feature>
<dbReference type="AlphaFoldDB" id="A0AAW0DDB1"/>
<feature type="compositionally biased region" description="Basic and acidic residues" evidence="1">
    <location>
        <begin position="439"/>
        <end position="451"/>
    </location>
</feature>
<feature type="compositionally biased region" description="Low complexity" evidence="1">
    <location>
        <begin position="18"/>
        <end position="44"/>
    </location>
</feature>